<reference evidence="1 2" key="1">
    <citation type="submission" date="2019-12" db="EMBL/GenBank/DDBJ databases">
        <title>Novel species isolated from a subtropical stream in China.</title>
        <authorList>
            <person name="Lu H."/>
        </authorList>
    </citation>
    <scope>NUCLEOTIDE SEQUENCE [LARGE SCALE GENOMIC DNA]</scope>
    <source>
        <strain evidence="1 2">DS3</strain>
    </source>
</reference>
<accession>A0A6N9HDA0</accession>
<evidence type="ECO:0000313" key="1">
    <source>
        <dbReference type="EMBL" id="MYN01416.1"/>
    </source>
</evidence>
<dbReference type="InterPro" id="IPR010732">
    <property type="entry name" value="T6SS_TssG-like"/>
</dbReference>
<gene>
    <name evidence="1" type="primary">tssG</name>
    <name evidence="1" type="ORF">GTP41_04800</name>
</gene>
<protein>
    <submittedName>
        <fullName evidence="1">Type VI secretion system baseplate subunit TssG</fullName>
    </submittedName>
</protein>
<dbReference type="PANTHER" id="PTHR35564">
    <property type="match status" value="1"/>
</dbReference>
<dbReference type="Pfam" id="PF06996">
    <property type="entry name" value="T6SS_TssG"/>
    <property type="match status" value="1"/>
</dbReference>
<dbReference type="EMBL" id="WWCJ01000003">
    <property type="protein sequence ID" value="MYN01416.1"/>
    <property type="molecule type" value="Genomic_DNA"/>
</dbReference>
<sequence>MPTTQRLSDLSVIQELLEAPERFQFVQAMRILLRWVGQNGMPPERVMAEVLRFENSLSLSFPPSEVSALRGDGARITLTPSFFGLLGVCGTLPLHMTERIAAARHRNSDEAPHAFFNLFSQRMVTLYFNAWAKHRLEQSLNLQGRDEQLPFLTALAGIPPEAFGGLPGVAPHFLGYYAAILGTRPVAPTSVSRVLTTYFDVPIQLESFVAAWDVIPDSKRSKLGGSVARLGYGAALGRRIRRRDTAIRLNIGPLEPEDVERFLPREPAALALADVLALFGLDKVEVAVRLLLRPSCIQRVVLRSMPGAARRLAWDAFLVGRSGKVSRASIDYLLPKPSRRSAAV</sequence>
<proteinExistence type="predicted"/>
<keyword evidence="2" id="KW-1185">Reference proteome</keyword>
<dbReference type="RefSeq" id="WP_161024439.1">
    <property type="nucleotide sequence ID" value="NZ_WWCJ01000003.1"/>
</dbReference>
<organism evidence="1 2">
    <name type="scientific">Pseudoduganella guangdongensis</name>
    <dbReference type="NCBI Taxonomy" id="2692179"/>
    <lineage>
        <taxon>Bacteria</taxon>
        <taxon>Pseudomonadati</taxon>
        <taxon>Pseudomonadota</taxon>
        <taxon>Betaproteobacteria</taxon>
        <taxon>Burkholderiales</taxon>
        <taxon>Oxalobacteraceae</taxon>
        <taxon>Telluria group</taxon>
        <taxon>Pseudoduganella</taxon>
    </lineage>
</organism>
<comment type="caution">
    <text evidence="1">The sequence shown here is derived from an EMBL/GenBank/DDBJ whole genome shotgun (WGS) entry which is preliminary data.</text>
</comment>
<evidence type="ECO:0000313" key="2">
    <source>
        <dbReference type="Proteomes" id="UP000448575"/>
    </source>
</evidence>
<dbReference type="Proteomes" id="UP000448575">
    <property type="component" value="Unassembled WGS sequence"/>
</dbReference>
<dbReference type="NCBIfam" id="TIGR03347">
    <property type="entry name" value="VI_chp_1"/>
    <property type="match status" value="1"/>
</dbReference>
<name>A0A6N9HDA0_9BURK</name>
<dbReference type="PANTHER" id="PTHR35564:SF4">
    <property type="entry name" value="CYTOPLASMIC PROTEIN"/>
    <property type="match status" value="1"/>
</dbReference>
<dbReference type="AlphaFoldDB" id="A0A6N9HDA0"/>